<dbReference type="InterPro" id="IPR003787">
    <property type="entry name" value="Sulphur_relay_DsrE/F-like"/>
</dbReference>
<dbReference type="NCBIfam" id="NF001238">
    <property type="entry name" value="PRK00211.1"/>
    <property type="match status" value="1"/>
</dbReference>
<comment type="similarity">
    <text evidence="1">Belongs to the DsrF/TusC family.</text>
</comment>
<reference evidence="2 3" key="1">
    <citation type="journal article" date="2015" name="J. Biotechnol.">
        <title>Complete genome sequence of Pseudomonas rhizosphaerae IH5T (=DSM 16299T), a phosphate-solubilizing rhizobacterium for bacterial biofertilizer.</title>
        <authorList>
            <person name="Kwak Y."/>
            <person name="Jung B.K."/>
            <person name="Shin J.H."/>
        </authorList>
    </citation>
    <scope>NUCLEOTIDE SEQUENCE [LARGE SCALE GENOMIC DNA]</scope>
    <source>
        <strain evidence="2">DSM 16299</strain>
    </source>
</reference>
<dbReference type="AlphaFoldDB" id="A0A089YQM8"/>
<dbReference type="InterPro" id="IPR027396">
    <property type="entry name" value="DsrEFH-like"/>
</dbReference>
<dbReference type="eggNOG" id="COG2923">
    <property type="taxonomic scope" value="Bacteria"/>
</dbReference>
<dbReference type="Proteomes" id="UP000029499">
    <property type="component" value="Chromosome"/>
</dbReference>
<dbReference type="Pfam" id="PF02635">
    <property type="entry name" value="DsrE"/>
    <property type="match status" value="1"/>
</dbReference>
<dbReference type="EMBL" id="CP009533">
    <property type="protein sequence ID" value="AIS17884.1"/>
    <property type="molecule type" value="Genomic_DNA"/>
</dbReference>
<dbReference type="InterPro" id="IPR017462">
    <property type="entry name" value="Sulphur_relay_TusC/DsrF"/>
</dbReference>
<keyword evidence="3" id="KW-1185">Reference proteome</keyword>
<dbReference type="NCBIfam" id="TIGR03010">
    <property type="entry name" value="sulf_tusC_dsrF"/>
    <property type="match status" value="1"/>
</dbReference>
<protein>
    <submittedName>
        <fullName evidence="2">Sulfur relay protein TusC</fullName>
    </submittedName>
</protein>
<accession>A0A089YQM8</accession>
<evidence type="ECO:0000313" key="2">
    <source>
        <dbReference type="EMBL" id="AIS17884.1"/>
    </source>
</evidence>
<dbReference type="PANTHER" id="PTHR38780:SF1">
    <property type="entry name" value="PROTEIN TUSC"/>
    <property type="match status" value="1"/>
</dbReference>
<dbReference type="RefSeq" id="WP_043189828.1">
    <property type="nucleotide sequence ID" value="NZ_CP009533.1"/>
</dbReference>
<dbReference type="STRING" id="216142.LT40_11000"/>
<evidence type="ECO:0000256" key="1">
    <source>
        <dbReference type="ARBA" id="ARBA00005996"/>
    </source>
</evidence>
<gene>
    <name evidence="2" type="ORF">LT40_11000</name>
</gene>
<dbReference type="KEGG" id="prh:LT40_11000"/>
<dbReference type="HOGENOM" id="CLU_155943_0_0_6"/>
<dbReference type="OrthoDB" id="9789418at2"/>
<dbReference type="Gene3D" id="3.40.1260.10">
    <property type="entry name" value="DsrEFH-like"/>
    <property type="match status" value="1"/>
</dbReference>
<proteinExistence type="inferred from homology"/>
<sequence length="119" mass="12616">MAKSMLIVSRQPPWAGPAAREALDIALAGGAYDLPVAMLFLDDGVYQLLDAQAPDAVQQKNLAANLQALPLFGVDELFVCTTSLALRGLADASLAIAAQPLTDAQLRELLPRFDLVVTL</sequence>
<organism evidence="2 3">
    <name type="scientific">Pseudomonas rhizosphaerae</name>
    <dbReference type="NCBI Taxonomy" id="216142"/>
    <lineage>
        <taxon>Bacteria</taxon>
        <taxon>Pseudomonadati</taxon>
        <taxon>Pseudomonadota</taxon>
        <taxon>Gammaproteobacteria</taxon>
        <taxon>Pseudomonadales</taxon>
        <taxon>Pseudomonadaceae</taxon>
        <taxon>Pseudomonas</taxon>
    </lineage>
</organism>
<dbReference type="SUPFAM" id="SSF75169">
    <property type="entry name" value="DsrEFH-like"/>
    <property type="match status" value="1"/>
</dbReference>
<name>A0A089YQM8_9PSED</name>
<evidence type="ECO:0000313" key="3">
    <source>
        <dbReference type="Proteomes" id="UP000029499"/>
    </source>
</evidence>
<dbReference type="PANTHER" id="PTHR38780">
    <property type="entry name" value="PROTEIN TUSC"/>
    <property type="match status" value="1"/>
</dbReference>